<dbReference type="EMBL" id="CP025791">
    <property type="protein sequence ID" value="AUP81307.1"/>
    <property type="molecule type" value="Genomic_DNA"/>
</dbReference>
<dbReference type="PIRSF" id="PIRSF036427">
    <property type="entry name" value="Precrrn-2_mtase"/>
    <property type="match status" value="1"/>
</dbReference>
<dbReference type="Proteomes" id="UP000235826">
    <property type="component" value="Chromosome"/>
</dbReference>
<dbReference type="InterPro" id="IPR014777">
    <property type="entry name" value="4pyrrole_Mease_sub1"/>
</dbReference>
<proteinExistence type="inferred from homology"/>
<evidence type="ECO:0000256" key="3">
    <source>
        <dbReference type="ARBA" id="ARBA00022573"/>
    </source>
</evidence>
<dbReference type="PANTHER" id="PTHR43467:SF2">
    <property type="entry name" value="COBALT-PRECORRIN-2 C(20)-METHYLTRANSFERASE"/>
    <property type="match status" value="1"/>
</dbReference>
<keyword evidence="6" id="KW-0949">S-adenosyl-L-methionine</keyword>
<accession>A0A2K9PXN7</accession>
<dbReference type="Gene3D" id="3.40.1010.10">
    <property type="entry name" value="Cobalt-precorrin-4 Transmethylase, Domain 1"/>
    <property type="match status" value="1"/>
</dbReference>
<name>A0A2K9PXN7_9FLAO</name>
<protein>
    <submittedName>
        <fullName evidence="9">Precorrin-2 C(20)-methyltransferase</fullName>
    </submittedName>
</protein>
<dbReference type="SUPFAM" id="SSF53790">
    <property type="entry name" value="Tetrapyrrole methylase"/>
    <property type="match status" value="1"/>
</dbReference>
<comment type="pathway">
    <text evidence="1">Cofactor biosynthesis; adenosylcobalamin biosynthesis.</text>
</comment>
<dbReference type="InterPro" id="IPR000878">
    <property type="entry name" value="4pyrrol_Mease"/>
</dbReference>
<dbReference type="PANTHER" id="PTHR43467">
    <property type="entry name" value="COBALT-PRECORRIN-2 C(20)-METHYLTRANSFERASE"/>
    <property type="match status" value="1"/>
</dbReference>
<evidence type="ECO:0000259" key="8">
    <source>
        <dbReference type="Pfam" id="PF00590"/>
    </source>
</evidence>
<evidence type="ECO:0000256" key="5">
    <source>
        <dbReference type="ARBA" id="ARBA00022679"/>
    </source>
</evidence>
<reference evidence="9 10" key="1">
    <citation type="submission" date="2018-01" db="EMBL/GenBank/DDBJ databases">
        <title>Complete genome sequence of Flavivirga eckloniae ECD14 isolated from seaweed Ecklonia cava.</title>
        <authorList>
            <person name="Lee J.H."/>
            <person name="Baik K.S."/>
            <person name="Seong C.N."/>
        </authorList>
    </citation>
    <scope>NUCLEOTIDE SEQUENCE [LARGE SCALE GENOMIC DNA]</scope>
    <source>
        <strain evidence="9 10">ECD14</strain>
    </source>
</reference>
<evidence type="ECO:0000256" key="6">
    <source>
        <dbReference type="ARBA" id="ARBA00022691"/>
    </source>
</evidence>
<dbReference type="InterPro" id="IPR035996">
    <property type="entry name" value="4pyrrol_Methylase_sf"/>
</dbReference>
<evidence type="ECO:0000256" key="1">
    <source>
        <dbReference type="ARBA" id="ARBA00004953"/>
    </source>
</evidence>
<sequence>MTKGKIYGVSLGPGDPDLITLKGLKTLHKVDKIYYPGSLFKNDRKASYSRAILNHYELDLEKLEGFYLKMDLEREQAKTIYETTFQQILADYNKGLSIAIVSEGDISTYSSFSYLLEKIKVHQLTINLIPGITSYLHLAAESAMPLCLQNEKVVVIPRMQSKEELQEAINHFDTVVLMKIKSVMDIIESATNEDKHQITYAERLGTQEQFVTNHWDTIKQRETPYFSLIIIKNKSIIK</sequence>
<keyword evidence="4 9" id="KW-0489">Methyltransferase</keyword>
<dbReference type="AlphaFoldDB" id="A0A2K9PXN7"/>
<keyword evidence="3" id="KW-0169">Cobalamin biosynthesis</keyword>
<keyword evidence="10" id="KW-1185">Reference proteome</keyword>
<gene>
    <name evidence="9" type="primary">cobI</name>
    <name evidence="9" type="ORF">C1H87_22340</name>
</gene>
<dbReference type="UniPathway" id="UPA00148"/>
<dbReference type="KEGG" id="fek:C1H87_22340"/>
<keyword evidence="5 9" id="KW-0808">Transferase</keyword>
<feature type="domain" description="Tetrapyrrole methylase" evidence="8">
    <location>
        <begin position="5"/>
        <end position="212"/>
    </location>
</feature>
<dbReference type="InterPro" id="IPR012382">
    <property type="entry name" value="CobI/CbiL"/>
</dbReference>
<evidence type="ECO:0000313" key="10">
    <source>
        <dbReference type="Proteomes" id="UP000235826"/>
    </source>
</evidence>
<dbReference type="NCBIfam" id="TIGR01467">
    <property type="entry name" value="cobI_cbiL"/>
    <property type="match status" value="1"/>
</dbReference>
<evidence type="ECO:0000313" key="9">
    <source>
        <dbReference type="EMBL" id="AUP81307.1"/>
    </source>
</evidence>
<evidence type="ECO:0000256" key="2">
    <source>
        <dbReference type="ARBA" id="ARBA00005879"/>
    </source>
</evidence>
<comment type="similarity">
    <text evidence="2 7">Belongs to the precorrin methyltransferase family.</text>
</comment>
<organism evidence="9 10">
    <name type="scientific">Flavivirga eckloniae</name>
    <dbReference type="NCBI Taxonomy" id="1803846"/>
    <lineage>
        <taxon>Bacteria</taxon>
        <taxon>Pseudomonadati</taxon>
        <taxon>Bacteroidota</taxon>
        <taxon>Flavobacteriia</taxon>
        <taxon>Flavobacteriales</taxon>
        <taxon>Flavobacteriaceae</taxon>
        <taxon>Flavivirga</taxon>
    </lineage>
</organism>
<dbReference type="PROSITE" id="PS00839">
    <property type="entry name" value="SUMT_1"/>
    <property type="match status" value="1"/>
</dbReference>
<dbReference type="Pfam" id="PF00590">
    <property type="entry name" value="TP_methylase"/>
    <property type="match status" value="1"/>
</dbReference>
<dbReference type="OrthoDB" id="9815856at2"/>
<dbReference type="CDD" id="cd11645">
    <property type="entry name" value="Precorrin_2_C20_MT"/>
    <property type="match status" value="1"/>
</dbReference>
<evidence type="ECO:0000256" key="4">
    <source>
        <dbReference type="ARBA" id="ARBA00022603"/>
    </source>
</evidence>
<evidence type="ECO:0000256" key="7">
    <source>
        <dbReference type="PIRNR" id="PIRNR036427"/>
    </source>
</evidence>
<dbReference type="InterPro" id="IPR014776">
    <property type="entry name" value="4pyrrole_Mease_sub2"/>
</dbReference>
<dbReference type="GO" id="GO:0030788">
    <property type="term" value="F:precorrin-2 C20-methyltransferase activity"/>
    <property type="evidence" value="ECO:0007669"/>
    <property type="project" value="InterPro"/>
</dbReference>
<dbReference type="GO" id="GO:0009236">
    <property type="term" value="P:cobalamin biosynthetic process"/>
    <property type="evidence" value="ECO:0007669"/>
    <property type="project" value="UniProtKB-UniRule"/>
</dbReference>
<dbReference type="Gene3D" id="3.30.950.10">
    <property type="entry name" value="Methyltransferase, Cobalt-precorrin-4 Transmethylase, Domain 2"/>
    <property type="match status" value="1"/>
</dbReference>
<dbReference type="InterPro" id="IPR006364">
    <property type="entry name" value="CobI/CbiL/CobIJ_dom"/>
</dbReference>
<dbReference type="InterPro" id="IPR003043">
    <property type="entry name" value="Uropor_MeTrfase_CS"/>
</dbReference>
<dbReference type="GO" id="GO:0032259">
    <property type="term" value="P:methylation"/>
    <property type="evidence" value="ECO:0007669"/>
    <property type="project" value="UniProtKB-KW"/>
</dbReference>
<dbReference type="RefSeq" id="WP_102757949.1">
    <property type="nucleotide sequence ID" value="NZ_CP025791.1"/>
</dbReference>